<sequence length="95" mass="10585">MKYSIAYFDGYKRHVLPKGKSETMWLGRPGIPKGLQAGLFHLKEGQSGTWTCNAEDGFERDIDLVDHGKQFKIPAKTQLDFEVDLESVIVGAASN</sequence>
<proteinExistence type="predicted"/>
<dbReference type="HOGENOM" id="CLU_184679_0_0_1"/>
<dbReference type="EMBL" id="KN823038">
    <property type="protein sequence ID" value="KIO25632.1"/>
    <property type="molecule type" value="Genomic_DNA"/>
</dbReference>
<organism evidence="1 2">
    <name type="scientific">Tulasnella calospora MUT 4182</name>
    <dbReference type="NCBI Taxonomy" id="1051891"/>
    <lineage>
        <taxon>Eukaryota</taxon>
        <taxon>Fungi</taxon>
        <taxon>Dikarya</taxon>
        <taxon>Basidiomycota</taxon>
        <taxon>Agaricomycotina</taxon>
        <taxon>Agaricomycetes</taxon>
        <taxon>Cantharellales</taxon>
        <taxon>Tulasnellaceae</taxon>
        <taxon>Tulasnella</taxon>
    </lineage>
</organism>
<name>A0A0C3LW61_9AGAM</name>
<keyword evidence="2" id="KW-1185">Reference proteome</keyword>
<dbReference type="OrthoDB" id="3172249at2759"/>
<accession>A0A0C3LW61</accession>
<dbReference type="GO" id="GO:0003755">
    <property type="term" value="F:peptidyl-prolyl cis-trans isomerase activity"/>
    <property type="evidence" value="ECO:0007669"/>
    <property type="project" value="InterPro"/>
</dbReference>
<reference evidence="2" key="2">
    <citation type="submission" date="2015-01" db="EMBL/GenBank/DDBJ databases">
        <title>Evolutionary Origins and Diversification of the Mycorrhizal Mutualists.</title>
        <authorList>
            <consortium name="DOE Joint Genome Institute"/>
            <consortium name="Mycorrhizal Genomics Consortium"/>
            <person name="Kohler A."/>
            <person name="Kuo A."/>
            <person name="Nagy L.G."/>
            <person name="Floudas D."/>
            <person name="Copeland A."/>
            <person name="Barry K.W."/>
            <person name="Cichocki N."/>
            <person name="Veneault-Fourrey C."/>
            <person name="LaButti K."/>
            <person name="Lindquist E.A."/>
            <person name="Lipzen A."/>
            <person name="Lundell T."/>
            <person name="Morin E."/>
            <person name="Murat C."/>
            <person name="Riley R."/>
            <person name="Ohm R."/>
            <person name="Sun H."/>
            <person name="Tunlid A."/>
            <person name="Henrissat B."/>
            <person name="Grigoriev I.V."/>
            <person name="Hibbett D.S."/>
            <person name="Martin F."/>
        </authorList>
    </citation>
    <scope>NUCLEOTIDE SEQUENCE [LARGE SCALE GENOMIC DNA]</scope>
    <source>
        <strain evidence="2">MUT 4182</strain>
    </source>
</reference>
<evidence type="ECO:0000313" key="1">
    <source>
        <dbReference type="EMBL" id="KIO25632.1"/>
    </source>
</evidence>
<evidence type="ECO:0000313" key="2">
    <source>
        <dbReference type="Proteomes" id="UP000054248"/>
    </source>
</evidence>
<dbReference type="InterPro" id="IPR046357">
    <property type="entry name" value="PPIase_dom_sf"/>
</dbReference>
<protein>
    <submittedName>
        <fullName evidence="1">Uncharacterized protein</fullName>
    </submittedName>
</protein>
<gene>
    <name evidence="1" type="ORF">M407DRAFT_244011</name>
</gene>
<dbReference type="Gene3D" id="3.10.50.40">
    <property type="match status" value="1"/>
</dbReference>
<dbReference type="Proteomes" id="UP000054248">
    <property type="component" value="Unassembled WGS sequence"/>
</dbReference>
<reference evidence="1 2" key="1">
    <citation type="submission" date="2014-04" db="EMBL/GenBank/DDBJ databases">
        <authorList>
            <consortium name="DOE Joint Genome Institute"/>
            <person name="Kuo A."/>
            <person name="Girlanda M."/>
            <person name="Perotto S."/>
            <person name="Kohler A."/>
            <person name="Nagy L.G."/>
            <person name="Floudas D."/>
            <person name="Copeland A."/>
            <person name="Barry K.W."/>
            <person name="Cichocki N."/>
            <person name="Veneault-Fourrey C."/>
            <person name="LaButti K."/>
            <person name="Lindquist E.A."/>
            <person name="Lipzen A."/>
            <person name="Lundell T."/>
            <person name="Morin E."/>
            <person name="Murat C."/>
            <person name="Sun H."/>
            <person name="Tunlid A."/>
            <person name="Henrissat B."/>
            <person name="Grigoriev I.V."/>
            <person name="Hibbett D.S."/>
            <person name="Martin F."/>
            <person name="Nordberg H.P."/>
            <person name="Cantor M.N."/>
            <person name="Hua S.X."/>
        </authorList>
    </citation>
    <scope>NUCLEOTIDE SEQUENCE [LARGE SCALE GENOMIC DNA]</scope>
    <source>
        <strain evidence="1 2">MUT 4182</strain>
    </source>
</reference>
<dbReference type="SUPFAM" id="SSF54534">
    <property type="entry name" value="FKBP-like"/>
    <property type="match status" value="1"/>
</dbReference>
<dbReference type="AlphaFoldDB" id="A0A0C3LW61"/>